<dbReference type="PROSITE" id="PS51898">
    <property type="entry name" value="TYR_RECOMBINASE"/>
    <property type="match status" value="1"/>
</dbReference>
<dbReference type="CDD" id="cd00801">
    <property type="entry name" value="INT_P4_C"/>
    <property type="match status" value="1"/>
</dbReference>
<dbReference type="AlphaFoldDB" id="A0AB35C126"/>
<dbReference type="Pfam" id="PF22022">
    <property type="entry name" value="Phage_int_M"/>
    <property type="match status" value="1"/>
</dbReference>
<name>A0AB35C126_9GAMM</name>
<dbReference type="InterPro" id="IPR010998">
    <property type="entry name" value="Integrase_recombinase_N"/>
</dbReference>
<sequence>MARIIVPLTVKQVKDAKPQEKLYRLYDGNGLQLCIHPSGSKVWRFDYHDHNKKRKTYTIGDANLITLADARIKRDALKLQLINGEAIQTSSNHTYESVFMDWYERWKHGVSERHHTRAMNTMVADVFPKIGNMKIHEIEAKHVVDALLAVEAREALAQLIKTKSFIKLTFDFAVARGLCKYNPVIQVSNQAFKTRKAKQFKSVDQDKIYQFFELFQNEKVSLSGRLCTEFILRNITRPVESATARWDQYDEKQQCIVIEGEDMKVDRNHYIPLSRQSIAILDKMKTLSKGGTYIFPRSNFVDHMSISYPLTLAKRHGIDTTIHGLRHLASTILNETGLFNRDVIESCLAHADENKTRAIYNKAKYIKQKREVLQWWSDFLDKCSTQKGNRAALDELQLILND</sequence>
<dbReference type="Proteomes" id="UP000680020">
    <property type="component" value="Unassembled WGS sequence"/>
</dbReference>
<keyword evidence="2" id="KW-0229">DNA integration</keyword>
<dbReference type="PANTHER" id="PTHR30629:SF6">
    <property type="entry name" value="PROPHAGE INTEGRASE INTA-RELATED"/>
    <property type="match status" value="1"/>
</dbReference>
<dbReference type="Pfam" id="PF13356">
    <property type="entry name" value="Arm-DNA-bind_3"/>
    <property type="match status" value="1"/>
</dbReference>
<dbReference type="InterPro" id="IPR053876">
    <property type="entry name" value="Phage_int_M"/>
</dbReference>
<dbReference type="GO" id="GO:0015074">
    <property type="term" value="P:DNA integration"/>
    <property type="evidence" value="ECO:0007669"/>
    <property type="project" value="UniProtKB-KW"/>
</dbReference>
<comment type="similarity">
    <text evidence="1">Belongs to the 'phage' integrase family.</text>
</comment>
<dbReference type="GO" id="GO:0006310">
    <property type="term" value="P:DNA recombination"/>
    <property type="evidence" value="ECO:0007669"/>
    <property type="project" value="UniProtKB-KW"/>
</dbReference>
<dbReference type="SUPFAM" id="SSF56349">
    <property type="entry name" value="DNA breaking-rejoining enzymes"/>
    <property type="match status" value="1"/>
</dbReference>
<dbReference type="Gene3D" id="1.10.443.10">
    <property type="entry name" value="Intergrase catalytic core"/>
    <property type="match status" value="1"/>
</dbReference>
<protein>
    <submittedName>
        <fullName evidence="6">Tyrosine-type recombinase/integrase</fullName>
    </submittedName>
</protein>
<dbReference type="InterPro" id="IPR013762">
    <property type="entry name" value="Integrase-like_cat_sf"/>
</dbReference>
<keyword evidence="4" id="KW-0233">DNA recombination</keyword>
<accession>A0AB35C126</accession>
<evidence type="ECO:0000313" key="7">
    <source>
        <dbReference type="Proteomes" id="UP000680020"/>
    </source>
</evidence>
<evidence type="ECO:0000256" key="2">
    <source>
        <dbReference type="ARBA" id="ARBA00022908"/>
    </source>
</evidence>
<feature type="domain" description="Tyr recombinase" evidence="5">
    <location>
        <begin position="198"/>
        <end position="374"/>
    </location>
</feature>
<dbReference type="InterPro" id="IPR002104">
    <property type="entry name" value="Integrase_catalytic"/>
</dbReference>
<evidence type="ECO:0000313" key="6">
    <source>
        <dbReference type="EMBL" id="MBS7825481.1"/>
    </source>
</evidence>
<evidence type="ECO:0000256" key="4">
    <source>
        <dbReference type="ARBA" id="ARBA00023172"/>
    </source>
</evidence>
<evidence type="ECO:0000259" key="5">
    <source>
        <dbReference type="PROSITE" id="PS51898"/>
    </source>
</evidence>
<organism evidence="6 7">
    <name type="scientific">Wohlfahrtiimonas chitiniclastica</name>
    <dbReference type="NCBI Taxonomy" id="400946"/>
    <lineage>
        <taxon>Bacteria</taxon>
        <taxon>Pseudomonadati</taxon>
        <taxon>Pseudomonadota</taxon>
        <taxon>Gammaproteobacteria</taxon>
        <taxon>Cardiobacteriales</taxon>
        <taxon>Ignatzschineriaceae</taxon>
        <taxon>Wohlfahrtiimonas</taxon>
    </lineage>
</organism>
<dbReference type="InterPro" id="IPR050808">
    <property type="entry name" value="Phage_Integrase"/>
</dbReference>
<dbReference type="EMBL" id="JAGIBU010000015">
    <property type="protein sequence ID" value="MBS7825481.1"/>
    <property type="molecule type" value="Genomic_DNA"/>
</dbReference>
<proteinExistence type="inferred from homology"/>
<dbReference type="PANTHER" id="PTHR30629">
    <property type="entry name" value="PROPHAGE INTEGRASE"/>
    <property type="match status" value="1"/>
</dbReference>
<dbReference type="Gene3D" id="3.30.160.390">
    <property type="entry name" value="Integrase, DNA-binding domain"/>
    <property type="match status" value="1"/>
</dbReference>
<dbReference type="Pfam" id="PF00589">
    <property type="entry name" value="Phage_integrase"/>
    <property type="match status" value="1"/>
</dbReference>
<evidence type="ECO:0000256" key="3">
    <source>
        <dbReference type="ARBA" id="ARBA00023125"/>
    </source>
</evidence>
<dbReference type="RefSeq" id="WP_213404333.1">
    <property type="nucleotide sequence ID" value="NZ_JAGIBT010000016.1"/>
</dbReference>
<dbReference type="InterPro" id="IPR025166">
    <property type="entry name" value="Integrase_DNA_bind_dom"/>
</dbReference>
<dbReference type="Gene3D" id="1.10.150.130">
    <property type="match status" value="1"/>
</dbReference>
<dbReference type="InterPro" id="IPR038488">
    <property type="entry name" value="Integrase_DNA-bd_sf"/>
</dbReference>
<reference evidence="6" key="1">
    <citation type="submission" date="2021-03" db="EMBL/GenBank/DDBJ databases">
        <title>Identification and antibiotic profiling of Wohlfahrtiimonas chitiniclastica, an underestimated human pathogen.</title>
        <authorList>
            <person name="Kopf A."/>
            <person name="Bunk B."/>
            <person name="Coldewey S."/>
            <person name="Gunzer F."/>
            <person name="Riedel T."/>
            <person name="Schroettner P."/>
        </authorList>
    </citation>
    <scope>NUCLEOTIDE SEQUENCE</scope>
    <source>
        <strain evidence="6">DSM 100917</strain>
    </source>
</reference>
<comment type="caution">
    <text evidence="6">The sequence shown here is derived from an EMBL/GenBank/DDBJ whole genome shotgun (WGS) entry which is preliminary data.</text>
</comment>
<gene>
    <name evidence="6" type="ORF">J7561_09765</name>
</gene>
<dbReference type="GO" id="GO:0003677">
    <property type="term" value="F:DNA binding"/>
    <property type="evidence" value="ECO:0007669"/>
    <property type="project" value="UniProtKB-KW"/>
</dbReference>
<dbReference type="InterPro" id="IPR011010">
    <property type="entry name" value="DNA_brk_join_enz"/>
</dbReference>
<keyword evidence="3" id="KW-0238">DNA-binding</keyword>
<evidence type="ECO:0000256" key="1">
    <source>
        <dbReference type="ARBA" id="ARBA00008857"/>
    </source>
</evidence>